<feature type="region of interest" description="Disordered" evidence="1">
    <location>
        <begin position="1"/>
        <end position="30"/>
    </location>
</feature>
<evidence type="ECO:0000313" key="3">
    <source>
        <dbReference type="Proteomes" id="UP000319257"/>
    </source>
</evidence>
<dbReference type="AlphaFoldDB" id="A0A507B8A3"/>
<proteinExistence type="predicted"/>
<dbReference type="Proteomes" id="UP000319257">
    <property type="component" value="Unassembled WGS sequence"/>
</dbReference>
<keyword evidence="3" id="KW-1185">Reference proteome</keyword>
<sequence length="322" mass="36026">MHSVKRALNRTTWGVRSGPTSSRHYTIIPPRPSLPFPTPEMNIGSGNVAFGVTCPGSLMKQLQVEVPHHVRQIKTLQLSFSKEPVTYMCPIGCGDIKTATDFISSIDSLESLSVLSYEADSSELWAAIRKHACSLKSLSIHTPPQMWSDTWTPAMLDRHWHGFSQLRRVELDVTVPEAEAYLAGKHPLPPALDTVTKLDQIKHLIVNIILSDEASDFAPQHTWNAMGCISFPPTNPDQCKKLAEEIFTNFQSAQSALEGLEVRFTRRCWDDRCQFWTLAQSVHARLTEKGVEINAGSWGSYLPEWPTGDEMKQLTGENRSSL</sequence>
<dbReference type="GeneID" id="41973279"/>
<evidence type="ECO:0000256" key="1">
    <source>
        <dbReference type="SAM" id="MobiDB-lite"/>
    </source>
</evidence>
<feature type="compositionally biased region" description="Polar residues" evidence="1">
    <location>
        <begin position="9"/>
        <end position="24"/>
    </location>
</feature>
<comment type="caution">
    <text evidence="2">The sequence shown here is derived from an EMBL/GenBank/DDBJ whole genome shotgun (WGS) entry which is preliminary data.</text>
</comment>
<name>A0A507B8A3_9PEZI</name>
<reference evidence="2 3" key="1">
    <citation type="submission" date="2019-06" db="EMBL/GenBank/DDBJ databases">
        <title>Draft genome sequence of the filamentous fungus Phialemoniopsis curvata isolated from diesel fuel.</title>
        <authorList>
            <person name="Varaljay V.A."/>
            <person name="Lyon W.J."/>
            <person name="Crouch A.L."/>
            <person name="Drake C.E."/>
            <person name="Hollomon J.M."/>
            <person name="Nadeau L.J."/>
            <person name="Nunn H.S."/>
            <person name="Stevenson B.S."/>
            <person name="Bojanowski C.L."/>
            <person name="Crookes-Goodson W.J."/>
        </authorList>
    </citation>
    <scope>NUCLEOTIDE SEQUENCE [LARGE SCALE GENOMIC DNA]</scope>
    <source>
        <strain evidence="2 3">D216</strain>
    </source>
</reference>
<dbReference type="RefSeq" id="XP_030995340.1">
    <property type="nucleotide sequence ID" value="XM_031140397.1"/>
</dbReference>
<organism evidence="2 3">
    <name type="scientific">Thyridium curvatum</name>
    <dbReference type="NCBI Taxonomy" id="1093900"/>
    <lineage>
        <taxon>Eukaryota</taxon>
        <taxon>Fungi</taxon>
        <taxon>Dikarya</taxon>
        <taxon>Ascomycota</taxon>
        <taxon>Pezizomycotina</taxon>
        <taxon>Sordariomycetes</taxon>
        <taxon>Sordariomycetidae</taxon>
        <taxon>Thyridiales</taxon>
        <taxon>Thyridiaceae</taxon>
        <taxon>Thyridium</taxon>
    </lineage>
</organism>
<evidence type="ECO:0000313" key="2">
    <source>
        <dbReference type="EMBL" id="TPX13629.1"/>
    </source>
</evidence>
<dbReference type="InParanoid" id="A0A507B8A3"/>
<accession>A0A507B8A3</accession>
<protein>
    <submittedName>
        <fullName evidence="2">Uncharacterized protein</fullName>
    </submittedName>
</protein>
<dbReference type="OrthoDB" id="3556572at2759"/>
<gene>
    <name evidence="2" type="ORF">E0L32_005832</name>
</gene>
<dbReference type="EMBL" id="SKBQ01000032">
    <property type="protein sequence ID" value="TPX13629.1"/>
    <property type="molecule type" value="Genomic_DNA"/>
</dbReference>